<accession>A0A1N7JFV6</accession>
<dbReference type="PANTHER" id="PTHR43463:SF1">
    <property type="entry name" value="NICOTINATE-NUCLEOTIDE--DIMETHYLBENZIMIDAZOLE PHOSPHORIBOSYLTRANSFERASE"/>
    <property type="match status" value="1"/>
</dbReference>
<proteinExistence type="inferred from homology"/>
<keyword evidence="13" id="KW-1185">Reference proteome</keyword>
<feature type="region of interest" description="Disordered" evidence="11">
    <location>
        <begin position="26"/>
        <end position="48"/>
    </location>
</feature>
<dbReference type="InterPro" id="IPR023195">
    <property type="entry name" value="Nict_dMeBzImd_PRibTrfase_N"/>
</dbReference>
<dbReference type="GO" id="GO:0008939">
    <property type="term" value="F:nicotinate-nucleotide-dimethylbenzimidazole phosphoribosyltransferase activity"/>
    <property type="evidence" value="ECO:0007669"/>
    <property type="project" value="UniProtKB-UniRule"/>
</dbReference>
<dbReference type="SUPFAM" id="SSF52733">
    <property type="entry name" value="Nicotinate mononucleotide:5,6-dimethylbenzimidazole phosphoribosyltransferase (CobT)"/>
    <property type="match status" value="1"/>
</dbReference>
<dbReference type="AlphaFoldDB" id="A0A1N7JFV6"/>
<dbReference type="Gene3D" id="3.40.50.10210">
    <property type="match status" value="1"/>
</dbReference>
<evidence type="ECO:0000256" key="4">
    <source>
        <dbReference type="ARBA" id="ARBA00015486"/>
    </source>
</evidence>
<protein>
    <recommendedName>
        <fullName evidence="4 10">Nicotinate-nucleotide--dimethylbenzimidazole phosphoribosyltransferase</fullName>
        <shortName evidence="10">NN:DBI PRT</shortName>
        <ecNumber evidence="3 10">2.4.2.21</ecNumber>
    </recommendedName>
    <alternativeName>
        <fullName evidence="8 10">N(1)-alpha-phosphoribosyltransferase</fullName>
    </alternativeName>
</protein>
<comment type="pathway">
    <text evidence="1 10">Nucleoside biosynthesis; alpha-ribazole biosynthesis; alpha-ribazole from 5,6-dimethylbenzimidazole: step 1/2.</text>
</comment>
<dbReference type="NCBIfam" id="NF000996">
    <property type="entry name" value="PRK00105.1"/>
    <property type="match status" value="1"/>
</dbReference>
<comment type="function">
    <text evidence="10">Catalyzes the synthesis of alpha-ribazole-5'-phosphate from nicotinate mononucleotide (NAMN) and 5,6-dimethylbenzimidazole (DMB).</text>
</comment>
<dbReference type="HAMAP" id="MF_00230">
    <property type="entry name" value="CobT"/>
    <property type="match status" value="1"/>
</dbReference>
<comment type="catalytic activity">
    <reaction evidence="9 10">
        <text>5,6-dimethylbenzimidazole + nicotinate beta-D-ribonucleotide = alpha-ribazole 5'-phosphate + nicotinate + H(+)</text>
        <dbReference type="Rhea" id="RHEA:11196"/>
        <dbReference type="ChEBI" id="CHEBI:15378"/>
        <dbReference type="ChEBI" id="CHEBI:15890"/>
        <dbReference type="ChEBI" id="CHEBI:32544"/>
        <dbReference type="ChEBI" id="CHEBI:57502"/>
        <dbReference type="ChEBI" id="CHEBI:57918"/>
        <dbReference type="EC" id="2.4.2.21"/>
    </reaction>
</comment>
<comment type="similarity">
    <text evidence="2 10">Belongs to the CobT family.</text>
</comment>
<dbReference type="UniPathway" id="UPA00061">
    <property type="reaction ID" value="UER00516"/>
</dbReference>
<evidence type="ECO:0000256" key="11">
    <source>
        <dbReference type="SAM" id="MobiDB-lite"/>
    </source>
</evidence>
<dbReference type="InterPro" id="IPR003200">
    <property type="entry name" value="Nict_dMeBzImd_PRibTrfase"/>
</dbReference>
<evidence type="ECO:0000256" key="6">
    <source>
        <dbReference type="ARBA" id="ARBA00022676"/>
    </source>
</evidence>
<keyword evidence="6 10" id="KW-0328">Glycosyltransferase</keyword>
<dbReference type="GO" id="GO:0009236">
    <property type="term" value="P:cobalamin biosynthetic process"/>
    <property type="evidence" value="ECO:0007669"/>
    <property type="project" value="UniProtKB-UniRule"/>
</dbReference>
<dbReference type="EMBL" id="FTOA01000002">
    <property type="protein sequence ID" value="SIS48190.1"/>
    <property type="molecule type" value="Genomic_DNA"/>
</dbReference>
<evidence type="ECO:0000313" key="13">
    <source>
        <dbReference type="Proteomes" id="UP000185678"/>
    </source>
</evidence>
<dbReference type="Gene3D" id="1.10.1610.10">
    <property type="match status" value="1"/>
</dbReference>
<dbReference type="STRING" id="80876.SAMN05421779_102209"/>
<gene>
    <name evidence="10" type="primary">cobT</name>
    <name evidence="12" type="ORF">SAMN05421779_102209</name>
</gene>
<sequence length="350" mass="35341">MTAASTVSVPVLSSLDDVRSLLATLPGPDLDARGQAETREPQLTKPRGSLGRLEDLAAWLASWQHKHPGTVAAPHCIVFAGNHGVAARGVSAYPAAVTVQMVANYQHDGAAINQLCRANGVTLAVVSLDLETPTADFTQQAAMSEAEVVAALSTGVAAAIDAARQGADLLCLGEMGIGNSTSAAAICHALFGGTATGWTGPGTGVHGVALSKKAEVVAEAVALHKPEARDALDMLRRLGGRELAAIAGAVIGARLAGMVVVLDGFICTAAAAALEAFRPGALDHCVVSHKSCEPGHALLFAQLGKLPLLDLGLRLGEASGAVTAVPIVRAAAACHAGMATFAQAGVSDKD</sequence>
<dbReference type="InterPro" id="IPR017846">
    <property type="entry name" value="Nict_dMeBzImd_PRibTrfase_bact"/>
</dbReference>
<feature type="compositionally biased region" description="Basic and acidic residues" evidence="11">
    <location>
        <begin position="30"/>
        <end position="42"/>
    </location>
</feature>
<dbReference type="NCBIfam" id="TIGR03160">
    <property type="entry name" value="cobT_DBIPRT"/>
    <property type="match status" value="1"/>
</dbReference>
<reference evidence="12 13" key="1">
    <citation type="submission" date="2017-01" db="EMBL/GenBank/DDBJ databases">
        <authorList>
            <person name="Mah S.A."/>
            <person name="Swanson W.J."/>
            <person name="Moy G.W."/>
            <person name="Vacquier V.D."/>
        </authorList>
    </citation>
    <scope>NUCLEOTIDE SEQUENCE [LARGE SCALE GENOMIC DNA]</scope>
    <source>
        <strain evidence="12 13">DSM 11589</strain>
    </source>
</reference>
<dbReference type="EC" id="2.4.2.21" evidence="3 10"/>
<evidence type="ECO:0000256" key="7">
    <source>
        <dbReference type="ARBA" id="ARBA00022679"/>
    </source>
</evidence>
<evidence type="ECO:0000256" key="2">
    <source>
        <dbReference type="ARBA" id="ARBA00007110"/>
    </source>
</evidence>
<keyword evidence="5 10" id="KW-0169">Cobalamin biosynthesis</keyword>
<dbReference type="PANTHER" id="PTHR43463">
    <property type="entry name" value="NICOTINATE-NUCLEOTIDE--DIMETHYLBENZIMIDAZOLE PHOSPHORIBOSYLTRANSFERASE"/>
    <property type="match status" value="1"/>
</dbReference>
<evidence type="ECO:0000256" key="5">
    <source>
        <dbReference type="ARBA" id="ARBA00022573"/>
    </source>
</evidence>
<evidence type="ECO:0000256" key="3">
    <source>
        <dbReference type="ARBA" id="ARBA00011991"/>
    </source>
</evidence>
<feature type="active site" description="Proton acceptor" evidence="10">
    <location>
        <position position="317"/>
    </location>
</feature>
<dbReference type="CDD" id="cd02439">
    <property type="entry name" value="DMB-PRT_CobT"/>
    <property type="match status" value="1"/>
</dbReference>
<name>A0A1N7JFV6_9PROT</name>
<evidence type="ECO:0000256" key="10">
    <source>
        <dbReference type="HAMAP-Rule" id="MF_00230"/>
    </source>
</evidence>
<organism evidence="12 13">
    <name type="scientific">Insolitispirillum peregrinum</name>
    <dbReference type="NCBI Taxonomy" id="80876"/>
    <lineage>
        <taxon>Bacteria</taxon>
        <taxon>Pseudomonadati</taxon>
        <taxon>Pseudomonadota</taxon>
        <taxon>Alphaproteobacteria</taxon>
        <taxon>Rhodospirillales</taxon>
        <taxon>Novispirillaceae</taxon>
        <taxon>Insolitispirillum</taxon>
    </lineage>
</organism>
<dbReference type="Proteomes" id="UP000185678">
    <property type="component" value="Unassembled WGS sequence"/>
</dbReference>
<dbReference type="Pfam" id="PF02277">
    <property type="entry name" value="DBI_PRT"/>
    <property type="match status" value="1"/>
</dbReference>
<keyword evidence="7 10" id="KW-0808">Transferase</keyword>
<evidence type="ECO:0000256" key="8">
    <source>
        <dbReference type="ARBA" id="ARBA00030686"/>
    </source>
</evidence>
<dbReference type="InterPro" id="IPR036087">
    <property type="entry name" value="Nict_dMeBzImd_PRibTrfase_sf"/>
</dbReference>
<evidence type="ECO:0000313" key="12">
    <source>
        <dbReference type="EMBL" id="SIS48190.1"/>
    </source>
</evidence>
<evidence type="ECO:0000256" key="9">
    <source>
        <dbReference type="ARBA" id="ARBA00047340"/>
    </source>
</evidence>
<evidence type="ECO:0000256" key="1">
    <source>
        <dbReference type="ARBA" id="ARBA00005049"/>
    </source>
</evidence>
<dbReference type="RefSeq" id="WP_076399111.1">
    <property type="nucleotide sequence ID" value="NZ_FTOA01000002.1"/>
</dbReference>